<feature type="chain" id="PRO_5045534713" evidence="1">
    <location>
        <begin position="25"/>
        <end position="342"/>
    </location>
</feature>
<reference evidence="4" key="1">
    <citation type="journal article" date="2019" name="Int. J. Syst. Evol. Microbiol.">
        <title>The Global Catalogue of Microorganisms (GCM) 10K type strain sequencing project: providing services to taxonomists for standard genome sequencing and annotation.</title>
        <authorList>
            <consortium name="The Broad Institute Genomics Platform"/>
            <consortium name="The Broad Institute Genome Sequencing Center for Infectious Disease"/>
            <person name="Wu L."/>
            <person name="Ma J."/>
        </authorList>
    </citation>
    <scope>NUCLEOTIDE SEQUENCE [LARGE SCALE GENOMIC DNA]</scope>
    <source>
        <strain evidence="4">CGMCC 1.10759</strain>
    </source>
</reference>
<proteinExistence type="predicted"/>
<evidence type="ECO:0000259" key="2">
    <source>
        <dbReference type="Pfam" id="PF03781"/>
    </source>
</evidence>
<dbReference type="Proteomes" id="UP001595904">
    <property type="component" value="Unassembled WGS sequence"/>
</dbReference>
<dbReference type="Gene3D" id="3.90.1580.10">
    <property type="entry name" value="paralog of FGE (formylglycine-generating enzyme)"/>
    <property type="match status" value="1"/>
</dbReference>
<dbReference type="PANTHER" id="PTHR23150">
    <property type="entry name" value="SULFATASE MODIFYING FACTOR 1, 2"/>
    <property type="match status" value="1"/>
</dbReference>
<dbReference type="PANTHER" id="PTHR23150:SF19">
    <property type="entry name" value="FORMYLGLYCINE-GENERATING ENZYME"/>
    <property type="match status" value="1"/>
</dbReference>
<dbReference type="RefSeq" id="WP_380601880.1">
    <property type="nucleotide sequence ID" value="NZ_JBHSDU010000014.1"/>
</dbReference>
<name>A0ABV8SXW9_9GAMM</name>
<sequence length="342" mass="37866">MPRPQPRRFVMFFATMLIACFAEAAQPLEPRTVPDIELELMPIPAGSFVMGSPADEPARETDEEPLTKVTISKPFWLGRYEVTHGQWRAVMGTDLQAAADRVFNDKNVYNNGKRELRTVEMHGSTIANSTSSDALLGDTSDGVAMYLVSWTDAMIFCDKLNQRERAAGRLPKGYVYRLPTDAEWEYAARAGTTGAIYKGTLEILGQSNAPALDPLAWYAGNSAIGYSGRGFDVSYRPERQYPTPTNAGPRQVGLKQPNAWGLYDMIGNVWEWSMDWYERPLPGGAVTDPLGPIEGIRRVVRGGGWNNPVFDNRSAQRFGVTPEGGRLINLGFRLALAPELSR</sequence>
<feature type="domain" description="Sulfatase-modifying factor enzyme-like" evidence="2">
    <location>
        <begin position="40"/>
        <end position="335"/>
    </location>
</feature>
<dbReference type="EMBL" id="JBHSDU010000014">
    <property type="protein sequence ID" value="MFC4312466.1"/>
    <property type="molecule type" value="Genomic_DNA"/>
</dbReference>
<evidence type="ECO:0000313" key="3">
    <source>
        <dbReference type="EMBL" id="MFC4312466.1"/>
    </source>
</evidence>
<keyword evidence="4" id="KW-1185">Reference proteome</keyword>
<dbReference type="SUPFAM" id="SSF56436">
    <property type="entry name" value="C-type lectin-like"/>
    <property type="match status" value="1"/>
</dbReference>
<dbReference type="PROSITE" id="PS51257">
    <property type="entry name" value="PROKAR_LIPOPROTEIN"/>
    <property type="match status" value="1"/>
</dbReference>
<evidence type="ECO:0000313" key="4">
    <source>
        <dbReference type="Proteomes" id="UP001595904"/>
    </source>
</evidence>
<dbReference type="InterPro" id="IPR005532">
    <property type="entry name" value="SUMF_dom"/>
</dbReference>
<comment type="caution">
    <text evidence="3">The sequence shown here is derived from an EMBL/GenBank/DDBJ whole genome shotgun (WGS) entry which is preliminary data.</text>
</comment>
<accession>A0ABV8SXW9</accession>
<protein>
    <submittedName>
        <fullName evidence="3">Formylglycine-generating enzyme family protein</fullName>
    </submittedName>
</protein>
<evidence type="ECO:0000256" key="1">
    <source>
        <dbReference type="SAM" id="SignalP"/>
    </source>
</evidence>
<dbReference type="Pfam" id="PF03781">
    <property type="entry name" value="FGE-sulfatase"/>
    <property type="match status" value="1"/>
</dbReference>
<feature type="signal peptide" evidence="1">
    <location>
        <begin position="1"/>
        <end position="24"/>
    </location>
</feature>
<gene>
    <name evidence="3" type="ORF">ACFPN2_25510</name>
</gene>
<organism evidence="3 4">
    <name type="scientific">Steroidobacter flavus</name>
    <dbReference type="NCBI Taxonomy" id="1842136"/>
    <lineage>
        <taxon>Bacteria</taxon>
        <taxon>Pseudomonadati</taxon>
        <taxon>Pseudomonadota</taxon>
        <taxon>Gammaproteobacteria</taxon>
        <taxon>Steroidobacterales</taxon>
        <taxon>Steroidobacteraceae</taxon>
        <taxon>Steroidobacter</taxon>
    </lineage>
</organism>
<keyword evidence="1" id="KW-0732">Signal</keyword>
<dbReference type="InterPro" id="IPR042095">
    <property type="entry name" value="SUMF_sf"/>
</dbReference>
<dbReference type="InterPro" id="IPR016187">
    <property type="entry name" value="CTDL_fold"/>
</dbReference>
<dbReference type="InterPro" id="IPR051043">
    <property type="entry name" value="Sulfatase_Mod_Factor_Kinase"/>
</dbReference>